<feature type="signal peptide" evidence="2">
    <location>
        <begin position="1"/>
        <end position="21"/>
    </location>
</feature>
<dbReference type="InterPro" id="IPR035992">
    <property type="entry name" value="Ricin_B-like_lectins"/>
</dbReference>
<feature type="chain" id="PRO_5032419060" description="Ricin B lectin domain-containing protein" evidence="2">
    <location>
        <begin position="22"/>
        <end position="689"/>
    </location>
</feature>
<keyword evidence="5" id="KW-1185">Reference proteome</keyword>
<organism evidence="4 5">
    <name type="scientific">Tribonema minus</name>
    <dbReference type="NCBI Taxonomy" id="303371"/>
    <lineage>
        <taxon>Eukaryota</taxon>
        <taxon>Sar</taxon>
        <taxon>Stramenopiles</taxon>
        <taxon>Ochrophyta</taxon>
        <taxon>PX clade</taxon>
        <taxon>Xanthophyceae</taxon>
        <taxon>Tribonematales</taxon>
        <taxon>Tribonemataceae</taxon>
        <taxon>Tribonema</taxon>
    </lineage>
</organism>
<sequence>MRRRRDVAILLLASYASLADALFKRTDNDGAERGLNHGRHRGGAPSIDDTGVAYAPANTSAPLSPPAEPTATDGKRRGFVHDVLDDEASGFLDCSDLYDHDPTWTMYLGPDDQVTANRRSFQQGPGGLATWCGYVSGEMGVVCVTWAQGECNGDTFYLHATRGTAKEVITVITDVICTYRTAQRCSGAVDAPYAAAATSPLSAEERAAQQAAVLNMAAELSGVHSQPTALRGGGGGGGGGGGAAAAAATRRHGRHLALTGSYVTASGVRLDDGSNVEIAVVWTPAAEISAGGDAPMRAFIANQFAILNDAFTASAVGTRVSVVYMGRVQYTESSQLLTALNTLRAAIAPAIMNAYSCDLVQLIVAPGAYDYGGISFMRSPESVVPLDMYANYNHIHELGHNFGAGHDLENQPAGDPGWGGYGKAYKSCVNVPLVRSVDAYPCTDCDCTILPLFSTPYRLTWNDWSGVLGTATQDNRRAVMDLKYTVANFRVSAPAAVTAATVTVAAVVATPAPTAAPTTVLYLQCSTDDVPRRTPFAVPQTLQRPSDAAAATKYHIYSSIDNRCADSSLSATAIYTGTYSTGTAQQWTWSSAGEVRPIYRSGLCLTLAVGTYDAVYDTYQVTVAPCAGSAQQRWYVIEAWAGSGRYLIVSQYDRAGVMDYAWYSAYAGKGNLFYSRRVHGGSSQLWYFS</sequence>
<feature type="domain" description="Ricin B lectin" evidence="3">
    <location>
        <begin position="551"/>
        <end position="689"/>
    </location>
</feature>
<keyword evidence="2" id="KW-0732">Signal</keyword>
<dbReference type="Gene3D" id="2.80.10.50">
    <property type="match status" value="1"/>
</dbReference>
<dbReference type="EMBL" id="JAFCMP010000032">
    <property type="protein sequence ID" value="KAG5190570.1"/>
    <property type="molecule type" value="Genomic_DNA"/>
</dbReference>
<protein>
    <recommendedName>
        <fullName evidence="3">Ricin B lectin domain-containing protein</fullName>
    </recommendedName>
</protein>
<proteinExistence type="predicted"/>
<dbReference type="InterPro" id="IPR000772">
    <property type="entry name" value="Ricin_B_lectin"/>
</dbReference>
<dbReference type="Proteomes" id="UP000664859">
    <property type="component" value="Unassembled WGS sequence"/>
</dbReference>
<comment type="caution">
    <text evidence="4">The sequence shown here is derived from an EMBL/GenBank/DDBJ whole genome shotgun (WGS) entry which is preliminary data.</text>
</comment>
<evidence type="ECO:0000256" key="1">
    <source>
        <dbReference type="SAM" id="MobiDB-lite"/>
    </source>
</evidence>
<dbReference type="SUPFAM" id="SSF55486">
    <property type="entry name" value="Metalloproteases ('zincins'), catalytic domain"/>
    <property type="match status" value="1"/>
</dbReference>
<dbReference type="AlphaFoldDB" id="A0A836CL51"/>
<dbReference type="PROSITE" id="PS50231">
    <property type="entry name" value="RICIN_B_LECTIN"/>
    <property type="match status" value="1"/>
</dbReference>
<accession>A0A836CL51</accession>
<name>A0A836CL51_9STRA</name>
<evidence type="ECO:0000313" key="4">
    <source>
        <dbReference type="EMBL" id="KAG5190570.1"/>
    </source>
</evidence>
<evidence type="ECO:0000256" key="2">
    <source>
        <dbReference type="SAM" id="SignalP"/>
    </source>
</evidence>
<feature type="region of interest" description="Disordered" evidence="1">
    <location>
        <begin position="33"/>
        <end position="75"/>
    </location>
</feature>
<gene>
    <name evidence="4" type="ORF">JKP88DRAFT_252162</name>
</gene>
<evidence type="ECO:0000259" key="3">
    <source>
        <dbReference type="SMART" id="SM00458"/>
    </source>
</evidence>
<dbReference type="SUPFAM" id="SSF50370">
    <property type="entry name" value="Ricin B-like lectins"/>
    <property type="match status" value="1"/>
</dbReference>
<dbReference type="SMART" id="SM00458">
    <property type="entry name" value="RICIN"/>
    <property type="match status" value="1"/>
</dbReference>
<evidence type="ECO:0000313" key="5">
    <source>
        <dbReference type="Proteomes" id="UP000664859"/>
    </source>
</evidence>
<reference evidence="4" key="1">
    <citation type="submission" date="2021-02" db="EMBL/GenBank/DDBJ databases">
        <title>First Annotated Genome of the Yellow-green Alga Tribonema minus.</title>
        <authorList>
            <person name="Mahan K.M."/>
        </authorList>
    </citation>
    <scope>NUCLEOTIDE SEQUENCE</scope>
    <source>
        <strain evidence="4">UTEX B ZZ1240</strain>
    </source>
</reference>
<dbReference type="CDD" id="cd00161">
    <property type="entry name" value="beta-trefoil_Ricin-like"/>
    <property type="match status" value="1"/>
</dbReference>